<gene>
    <name evidence="4" type="ORF">ACFO6X_00850</name>
</gene>
<keyword evidence="2" id="KW-0964">Secreted</keyword>
<dbReference type="Gene3D" id="2.60.40.60">
    <property type="entry name" value="Cadherins"/>
    <property type="match status" value="2"/>
</dbReference>
<feature type="domain" description="Cadherin" evidence="3">
    <location>
        <begin position="157"/>
        <end position="266"/>
    </location>
</feature>
<comment type="subcellular location">
    <subcellularLocation>
        <location evidence="1">Secreted</location>
    </subcellularLocation>
</comment>
<accession>A0ABV9Q9K6</accession>
<feature type="domain" description="Cadherin" evidence="3">
    <location>
        <begin position="385"/>
        <end position="475"/>
    </location>
</feature>
<dbReference type="SUPFAM" id="SSF51120">
    <property type="entry name" value="beta-Roll"/>
    <property type="match status" value="3"/>
</dbReference>
<dbReference type="InterPro" id="IPR015919">
    <property type="entry name" value="Cadherin-like_sf"/>
</dbReference>
<comment type="caution">
    <text evidence="4">The sequence shown here is derived from an EMBL/GenBank/DDBJ whole genome shotgun (WGS) entry which is preliminary data.</text>
</comment>
<name>A0ABV9Q9K6_9BURK</name>
<dbReference type="InterPro" id="IPR011049">
    <property type="entry name" value="Serralysin-like_metalloprot_C"/>
</dbReference>
<dbReference type="InterPro" id="IPR028059">
    <property type="entry name" value="SWM_rpt"/>
</dbReference>
<evidence type="ECO:0000313" key="4">
    <source>
        <dbReference type="EMBL" id="MFC4787544.1"/>
    </source>
</evidence>
<dbReference type="InterPro" id="IPR050557">
    <property type="entry name" value="RTX_toxin/Mannuronan_C5-epim"/>
</dbReference>
<dbReference type="PANTHER" id="PTHR38340:SF1">
    <property type="entry name" value="S-LAYER PROTEIN"/>
    <property type="match status" value="1"/>
</dbReference>
<evidence type="ECO:0000259" key="3">
    <source>
        <dbReference type="PROSITE" id="PS50268"/>
    </source>
</evidence>
<dbReference type="SUPFAM" id="SSF49313">
    <property type="entry name" value="Cadherin-like"/>
    <property type="match status" value="2"/>
</dbReference>
<sequence>MSQTVFGAAAVVTFLNRAFNDTTPGNLVFKNQVKAAGATPASQYAFAAQFGQSFSSLSDADLATKVLGNMGVLPNADLVTALTDYFASVGNDARGVVVLQLGQILANLEGATGDLAIFSAAAAAWNTEVTESYTYSINPANTATTDPQSDTVKPVATAPTATVNYNENQVADAVLATVTASDNKAVTGFEISEGNDAGFFAISADGKITLTTAGLASTANDADDTGTAAANTFTLKVKAVDAAGNKSDAVEVKLEVKDVDDTAPTLTSAVIVGTTATLTFNEDLQGSPAVADFKVKIAGGAGEVTINKVEVQGKSVVLTLASAPSAGQSYTVDYTGTSLTDKAATPNALAAIAAAALVTDVTAPTFAAGQTISYKEGFADDAADVLGTVVATDATGVSTFSIVSGNTEGFFAISNEGKLTLTAAGLAGAANDFETLPNSFTLGIKATDGAGNATTQNVSVTVTNNTADDAAAPLELALTNQTDAKAGESGDDTFIGDNASVQAADVIDGNGGKDTARLTFAAGADATYILTSREVETFKVQNANTANEVVFNAINVTELENLTNNNSTSTLTVTNVGANAAIGVVGGNTAAPADLKVTYQSGKNTGTAKINLEAARLDVLDITDGFSAYEVSTTGTGASTINDFQVLTDGNADGDYDDGGEQANLANLRTITFKGDKQLTITNEIEGVTTFTATDNSGGVRVVLDDGAGINVTFAGGSGNDRVDVQGANLTANDKLDGGTGTDTLRISEAVTGASTLLTTTNAANVKGFEVLEVRATVNNSPIYDVDSIIANNALTGLTISGGETTAGNTFTVNNLNAGALANTKLELTDETDHITLTGKSFLAGGVSDTATIELNNNSGVVGTGVDADGIDVGTLTFVNVDVLNLKSTSDGTAAATEQNSIATLVATDLEKLVITGDNAIAITTDATTTGLTEVDASGLVNSSSDIGATVNLSADVTGGGALLIGSAQNDSLTGTGNGTTSGDTFRAGKGSDTIVVDAGATAQRDVFVYTATALGTGDLSAGDVDTIYGVQGVGASLGATSDVITLDTAVLNALKVTGTVLGSAGANVAIGSTLSATTNIAAVTNGADLELRFDLNGNGAYDTSSDFAIKLMGHATNSVTYDAATKLLYVSSFATGATLGNDTLVGDASANRIDGLAGNDTISAAAGNDTLIGSAGNDSMTGGADADTFDITTTAADTDEITDWGVGADVLSGTAFAGQTLKVTIDNASTLAFDASTAFATNGMVSVTGGNANDTITGGANSDTLSGGAGTDSLVGGAGTDSLVGGAGNDTITGGTGNDTMTGGADNDTFIITTTAADTDEITDWGVGTDVLSGTAFAGQTLKVTIDNASTLAFDASTAFATNGTVSVTGGNANDTITGGANSDTLSGGAGTDSLVGGAGVDVITGGAGADTVTGGTGNDIFVYETVADWSVTETITDYGTAAQNTTALDNAPIAGLNGDVLRFDYSNIAAITGFVGVAGNLVTTIPLTTNGSTLLAGALVQGAGAQVATAAFAQFLYNSTTGLLSIDVDGTAGATAVVDIALIGTGLTLTGTDILFVA</sequence>
<reference evidence="5" key="1">
    <citation type="journal article" date="2019" name="Int. J. Syst. Evol. Microbiol.">
        <title>The Global Catalogue of Microorganisms (GCM) 10K type strain sequencing project: providing services to taxonomists for standard genome sequencing and annotation.</title>
        <authorList>
            <consortium name="The Broad Institute Genomics Platform"/>
            <consortium name="The Broad Institute Genome Sequencing Center for Infectious Disease"/>
            <person name="Wu L."/>
            <person name="Ma J."/>
        </authorList>
    </citation>
    <scope>NUCLEOTIDE SEQUENCE [LARGE SCALE GENOMIC DNA]</scope>
    <source>
        <strain evidence="5">CCUG 49452</strain>
    </source>
</reference>
<protein>
    <submittedName>
        <fullName evidence="4">Beta strand repeat-containing protein</fullName>
    </submittedName>
</protein>
<dbReference type="SMART" id="SM00112">
    <property type="entry name" value="CA"/>
    <property type="match status" value="2"/>
</dbReference>
<dbReference type="PROSITE" id="PS00330">
    <property type="entry name" value="HEMOLYSIN_CALCIUM"/>
    <property type="match status" value="4"/>
</dbReference>
<dbReference type="CDD" id="cd11304">
    <property type="entry name" value="Cadherin_repeat"/>
    <property type="match status" value="2"/>
</dbReference>
<dbReference type="PANTHER" id="PTHR38340">
    <property type="entry name" value="S-LAYER PROTEIN"/>
    <property type="match status" value="1"/>
</dbReference>
<evidence type="ECO:0000256" key="1">
    <source>
        <dbReference type="ARBA" id="ARBA00004613"/>
    </source>
</evidence>
<evidence type="ECO:0000313" key="5">
    <source>
        <dbReference type="Proteomes" id="UP001596001"/>
    </source>
</evidence>
<keyword evidence="5" id="KW-1185">Reference proteome</keyword>
<dbReference type="PRINTS" id="PR00313">
    <property type="entry name" value="CABNDNGRPT"/>
</dbReference>
<dbReference type="InterPro" id="IPR002126">
    <property type="entry name" value="Cadherin-like_dom"/>
</dbReference>
<evidence type="ECO:0000256" key="2">
    <source>
        <dbReference type="ARBA" id="ARBA00022525"/>
    </source>
</evidence>
<dbReference type="Proteomes" id="UP001596001">
    <property type="component" value="Unassembled WGS sequence"/>
</dbReference>
<dbReference type="InterPro" id="IPR001343">
    <property type="entry name" value="Hemolysn_Ca-bd"/>
</dbReference>
<dbReference type="EMBL" id="JBHSHJ010000001">
    <property type="protein sequence ID" value="MFC4787544.1"/>
    <property type="molecule type" value="Genomic_DNA"/>
</dbReference>
<proteinExistence type="predicted"/>
<dbReference type="PROSITE" id="PS50268">
    <property type="entry name" value="CADHERIN_2"/>
    <property type="match status" value="2"/>
</dbReference>
<dbReference type="Pfam" id="PF13753">
    <property type="entry name" value="SWM_repeat"/>
    <property type="match status" value="1"/>
</dbReference>
<dbReference type="RefSeq" id="WP_382429095.1">
    <property type="nucleotide sequence ID" value="NZ_JBHSHJ010000001.1"/>
</dbReference>
<dbReference type="Pfam" id="PF00353">
    <property type="entry name" value="HemolysinCabind"/>
    <property type="match status" value="4"/>
</dbReference>
<dbReference type="Gene3D" id="2.150.10.10">
    <property type="entry name" value="Serralysin-like metalloprotease, C-terminal"/>
    <property type="match status" value="4"/>
</dbReference>
<organism evidence="4 5">
    <name type="scientific">Giesbergeria sinuosa</name>
    <dbReference type="NCBI Taxonomy" id="80883"/>
    <lineage>
        <taxon>Bacteria</taxon>
        <taxon>Pseudomonadati</taxon>
        <taxon>Pseudomonadota</taxon>
        <taxon>Betaproteobacteria</taxon>
        <taxon>Burkholderiales</taxon>
        <taxon>Comamonadaceae</taxon>
        <taxon>Giesbergeria</taxon>
    </lineage>
</organism>
<dbReference type="InterPro" id="IPR018511">
    <property type="entry name" value="Hemolysin-typ_Ca-bd_CS"/>
</dbReference>